<dbReference type="PANTHER" id="PTHR37832:SF1">
    <property type="entry name" value="STRESS-RESPONSE A_B BARREL DOMAIN-CONTAINING PROTEIN"/>
    <property type="match status" value="1"/>
</dbReference>
<dbReference type="InterPro" id="IPR011008">
    <property type="entry name" value="Dimeric_a/b-barrel"/>
</dbReference>
<dbReference type="Gene3D" id="3.30.70.100">
    <property type="match status" value="1"/>
</dbReference>
<dbReference type="SMART" id="SM00886">
    <property type="entry name" value="Dabb"/>
    <property type="match status" value="1"/>
</dbReference>
<dbReference type="SUPFAM" id="SSF54909">
    <property type="entry name" value="Dimeric alpha+beta barrel"/>
    <property type="match status" value="1"/>
</dbReference>
<evidence type="ECO:0000313" key="3">
    <source>
        <dbReference type="Proteomes" id="UP000509510"/>
    </source>
</evidence>
<sequence>MPILHIVIFKLKPGVTDAQLAEMRTAGEAMVGQIPGLRSFQMGGVLASTAHRAQGFDMGVMAVLDTEQNVLDYASHPAHLVVHKIREVLCTDTLVYDMQV</sequence>
<dbReference type="PANTHER" id="PTHR37832">
    <property type="entry name" value="BLL2683 PROTEIN"/>
    <property type="match status" value="1"/>
</dbReference>
<evidence type="ECO:0000313" key="2">
    <source>
        <dbReference type="EMBL" id="QKX57173.1"/>
    </source>
</evidence>
<reference evidence="3" key="1">
    <citation type="submission" date="2020-06" db="EMBL/GenBank/DDBJ databases">
        <title>A chromosome-scale genome assembly of Talaromyces rugulosus W13939.</title>
        <authorList>
            <person name="Wang B."/>
            <person name="Guo L."/>
            <person name="Ye K."/>
            <person name="Wang L."/>
        </authorList>
    </citation>
    <scope>NUCLEOTIDE SEQUENCE [LARGE SCALE GENOMIC DNA]</scope>
    <source>
        <strain evidence="3">W13939</strain>
    </source>
</reference>
<dbReference type="Proteomes" id="UP000509510">
    <property type="component" value="Chromosome II"/>
</dbReference>
<dbReference type="OrthoDB" id="42919at2759"/>
<organism evidence="2 3">
    <name type="scientific">Talaromyces rugulosus</name>
    <name type="common">Penicillium rugulosum</name>
    <dbReference type="NCBI Taxonomy" id="121627"/>
    <lineage>
        <taxon>Eukaryota</taxon>
        <taxon>Fungi</taxon>
        <taxon>Dikarya</taxon>
        <taxon>Ascomycota</taxon>
        <taxon>Pezizomycotina</taxon>
        <taxon>Eurotiomycetes</taxon>
        <taxon>Eurotiomycetidae</taxon>
        <taxon>Eurotiales</taxon>
        <taxon>Trichocomaceae</taxon>
        <taxon>Talaromyces</taxon>
        <taxon>Talaromyces sect. Islandici</taxon>
    </lineage>
</organism>
<dbReference type="EMBL" id="CP055899">
    <property type="protein sequence ID" value="QKX57173.1"/>
    <property type="molecule type" value="Genomic_DNA"/>
</dbReference>
<dbReference type="Pfam" id="PF07876">
    <property type="entry name" value="Dabb"/>
    <property type="match status" value="1"/>
</dbReference>
<feature type="domain" description="Stress-response A/B barrel" evidence="1">
    <location>
        <begin position="3"/>
        <end position="98"/>
    </location>
</feature>
<proteinExistence type="predicted"/>
<dbReference type="PROSITE" id="PS51502">
    <property type="entry name" value="S_R_A_B_BARREL"/>
    <property type="match status" value="1"/>
</dbReference>
<evidence type="ECO:0000259" key="1">
    <source>
        <dbReference type="PROSITE" id="PS51502"/>
    </source>
</evidence>
<dbReference type="GeneID" id="55991783"/>
<accession>A0A7H8QWF6</accession>
<keyword evidence="3" id="KW-1185">Reference proteome</keyword>
<gene>
    <name evidence="2" type="ORF">TRUGW13939_04281</name>
</gene>
<dbReference type="RefSeq" id="XP_035343351.1">
    <property type="nucleotide sequence ID" value="XM_035487458.1"/>
</dbReference>
<name>A0A7H8QWF6_TALRU</name>
<dbReference type="KEGG" id="trg:TRUGW13939_04281"/>
<dbReference type="InterPro" id="IPR013097">
    <property type="entry name" value="Dabb"/>
</dbReference>
<dbReference type="AlphaFoldDB" id="A0A7H8QWF6"/>
<protein>
    <recommendedName>
        <fullName evidence="1">Stress-response A/B barrel domain-containing protein</fullName>
    </recommendedName>
</protein>